<keyword evidence="4" id="KW-1185">Reference proteome</keyword>
<dbReference type="EnsemblMetazoa" id="MDOA013458-RA">
    <property type="protein sequence ID" value="MDOA013458-PA"/>
    <property type="gene ID" value="MDOA013458"/>
</dbReference>
<dbReference type="eggNOG" id="ENOG502RYQ0">
    <property type="taxonomic scope" value="Eukaryota"/>
</dbReference>
<proteinExistence type="predicted"/>
<dbReference type="GO" id="GO:1902017">
    <property type="term" value="P:regulation of cilium assembly"/>
    <property type="evidence" value="ECO:0007669"/>
    <property type="project" value="InterPro"/>
</dbReference>
<dbReference type="VEuPathDB" id="VectorBase:MDOA013458"/>
<evidence type="ECO:0000313" key="3">
    <source>
        <dbReference type="EnsemblMetazoa" id="MDOA013458-PA"/>
    </source>
</evidence>
<sequence length="742" mass="86687">MSDSDDTDILLLIPPDYYLANAEEKLIAEDLESLKRKQLKSIQENKRRLKIARDLTSNFQAMNLENSKEEESLSVPPPPTSNAYQFLAPSRKAELNNINTKLHYLEREEMAYIDNPSDISSISANTIKTQFGPSKHNREQVGMVHSTPKCMDTSFKQPIASKKSNTVQECKDDGVLLEIDNFLSNDRVSATNSSDYWQQRHSDEYSAKVQQRLPNIEYQYQTHGNNMRTSIYTGSADKVPTSDNHMSKTENNLISLSEIWGKSGQSTAIATSSQSNLKEEQLRRQHLEKTVRQLQSRLLEYQQRLSVAIEVDRTKDNALNNVQMENKSLSQELQQIRQNLQSYEQQRKQYDEKMEALQKELAQAVSLATKFQEKNERMEMELTNYTRKSNESSTHYKQKMEELEIQVHACKRSEEMSLNELQKLRDKYAKSEHLYEKIKLKCEELEKENSTLRHQKEMLHEYHQKQKSRADNLENQRKSLQESLAHLTENECTLRKKLDVQQKSLKCHYQQQLENVVSQKLKEFQEQLDRTEENLRTEARERERLIAERAVKQLELINEKNELELKLLQEKQKEEVELYRIQLANATKKIEDLELKLSLYKSKRADIAEKLHNVMETQWQKALEILTSPNLTRLTQLETTDNESPDGNETHNNALLQQQNHQNHYETPKTSKKENNLNLPKNTSPPVDKLQAYIELLLSKSPSDFDKLNEILSLTSKTKQSKEKLDKNAKRYCQSRQPPWKS</sequence>
<feature type="region of interest" description="Disordered" evidence="2">
    <location>
        <begin position="661"/>
        <end position="684"/>
    </location>
</feature>
<feature type="coiled-coil region" evidence="1">
    <location>
        <begin position="277"/>
        <end position="388"/>
    </location>
</feature>
<dbReference type="PANTHER" id="PTHR34439">
    <property type="entry name" value="CENTROBIN"/>
    <property type="match status" value="1"/>
</dbReference>
<gene>
    <name evidence="3" type="primary">101889127</name>
    <name evidence="5" type="synonym">LOC101889127</name>
</gene>
<feature type="coiled-coil region" evidence="1">
    <location>
        <begin position="421"/>
        <end position="490"/>
    </location>
</feature>
<keyword evidence="1" id="KW-0175">Coiled coil</keyword>
<dbReference type="OrthoDB" id="8190486at2759"/>
<evidence type="ECO:0000256" key="1">
    <source>
        <dbReference type="SAM" id="Coils"/>
    </source>
</evidence>
<reference evidence="5" key="2">
    <citation type="submission" date="2025-04" db="UniProtKB">
        <authorList>
            <consortium name="RefSeq"/>
        </authorList>
    </citation>
    <scope>IDENTIFICATION</scope>
    <source>
        <strain evidence="5">Aabys</strain>
    </source>
</reference>
<dbReference type="GO" id="GO:0005813">
    <property type="term" value="C:centrosome"/>
    <property type="evidence" value="ECO:0007669"/>
    <property type="project" value="TreeGrafter"/>
</dbReference>
<accession>A0A1I8NB76</accession>
<feature type="region of interest" description="Disordered" evidence="2">
    <location>
        <begin position="717"/>
        <end position="742"/>
    </location>
</feature>
<dbReference type="GO" id="GO:1902410">
    <property type="term" value="P:mitotic cytokinetic process"/>
    <property type="evidence" value="ECO:0007669"/>
    <property type="project" value="TreeGrafter"/>
</dbReference>
<reference evidence="3" key="1">
    <citation type="submission" date="2020-05" db="UniProtKB">
        <authorList>
            <consortium name="EnsemblMetazoa"/>
        </authorList>
    </citation>
    <scope>IDENTIFICATION</scope>
    <source>
        <strain evidence="3">Aabys</strain>
    </source>
</reference>
<dbReference type="GO" id="GO:0005814">
    <property type="term" value="C:centriole"/>
    <property type="evidence" value="ECO:0007669"/>
    <property type="project" value="TreeGrafter"/>
</dbReference>
<dbReference type="RefSeq" id="XP_005184713.1">
    <property type="nucleotide sequence ID" value="XM_005184656.3"/>
</dbReference>
<dbReference type="AlphaFoldDB" id="A0A1I8NB76"/>
<evidence type="ECO:0000313" key="5">
    <source>
        <dbReference type="RefSeq" id="XP_005184713.1"/>
    </source>
</evidence>
<evidence type="ECO:0000256" key="2">
    <source>
        <dbReference type="SAM" id="MobiDB-lite"/>
    </source>
</evidence>
<feature type="coiled-coil region" evidence="1">
    <location>
        <begin position="514"/>
        <end position="610"/>
    </location>
</feature>
<protein>
    <submittedName>
        <fullName evidence="5">Paramyosin</fullName>
    </submittedName>
</protein>
<dbReference type="GO" id="GO:0007099">
    <property type="term" value="P:centriole replication"/>
    <property type="evidence" value="ECO:0007669"/>
    <property type="project" value="InterPro"/>
</dbReference>
<dbReference type="PANTHER" id="PTHR34439:SF1">
    <property type="entry name" value="CENTROBIN"/>
    <property type="match status" value="1"/>
</dbReference>
<evidence type="ECO:0000313" key="4">
    <source>
        <dbReference type="Proteomes" id="UP001652621"/>
    </source>
</evidence>
<feature type="compositionally biased region" description="Basic and acidic residues" evidence="2">
    <location>
        <begin position="720"/>
        <end position="729"/>
    </location>
</feature>
<dbReference type="GO" id="GO:0051299">
    <property type="term" value="P:centrosome separation"/>
    <property type="evidence" value="ECO:0007669"/>
    <property type="project" value="TreeGrafter"/>
</dbReference>
<dbReference type="Proteomes" id="UP001652621">
    <property type="component" value="Unplaced"/>
</dbReference>
<dbReference type="VEuPathDB" id="VectorBase:MDOMA2_001564"/>
<dbReference type="InterPro" id="IPR038923">
    <property type="entry name" value="Centrobin"/>
</dbReference>
<dbReference type="KEGG" id="mde:101889127"/>
<organism evidence="3">
    <name type="scientific">Musca domestica</name>
    <name type="common">House fly</name>
    <dbReference type="NCBI Taxonomy" id="7370"/>
    <lineage>
        <taxon>Eukaryota</taxon>
        <taxon>Metazoa</taxon>
        <taxon>Ecdysozoa</taxon>
        <taxon>Arthropoda</taxon>
        <taxon>Hexapoda</taxon>
        <taxon>Insecta</taxon>
        <taxon>Pterygota</taxon>
        <taxon>Neoptera</taxon>
        <taxon>Endopterygota</taxon>
        <taxon>Diptera</taxon>
        <taxon>Brachycera</taxon>
        <taxon>Muscomorpha</taxon>
        <taxon>Muscoidea</taxon>
        <taxon>Muscidae</taxon>
        <taxon>Musca</taxon>
    </lineage>
</organism>
<feature type="compositionally biased region" description="Basic and acidic residues" evidence="2">
    <location>
        <begin position="663"/>
        <end position="675"/>
    </location>
</feature>
<name>A0A1I8NB76_MUSDO</name>